<name>A0A9W6I473_9ACTN</name>
<dbReference type="RefSeq" id="WP_271219758.1">
    <property type="nucleotide sequence ID" value="NZ_BAAAVD010000049.1"/>
</dbReference>
<reference evidence="2" key="1">
    <citation type="journal article" date="2014" name="Int. J. Syst. Evol. Microbiol.">
        <title>Complete genome sequence of Corynebacterium casei LMG S-19264T (=DSM 44701T), isolated from a smear-ripened cheese.</title>
        <authorList>
            <consortium name="US DOE Joint Genome Institute (JGI-PGF)"/>
            <person name="Walter F."/>
            <person name="Albersmeier A."/>
            <person name="Kalinowski J."/>
            <person name="Ruckert C."/>
        </authorList>
    </citation>
    <scope>NUCLEOTIDE SEQUENCE</scope>
    <source>
        <strain evidence="2">VKM Ac-2007</strain>
    </source>
</reference>
<dbReference type="AlphaFoldDB" id="A0A9W6I473"/>
<reference evidence="2" key="2">
    <citation type="submission" date="2023-01" db="EMBL/GenBank/DDBJ databases">
        <authorList>
            <person name="Sun Q."/>
            <person name="Evtushenko L."/>
        </authorList>
    </citation>
    <scope>NUCLEOTIDE SEQUENCE</scope>
    <source>
        <strain evidence="2">VKM Ac-2007</strain>
    </source>
</reference>
<dbReference type="Proteomes" id="UP001143474">
    <property type="component" value="Unassembled WGS sequence"/>
</dbReference>
<dbReference type="SUPFAM" id="SSF53474">
    <property type="entry name" value="alpha/beta-Hydrolases"/>
    <property type="match status" value="1"/>
</dbReference>
<comment type="caution">
    <text evidence="2">The sequence shown here is derived from an EMBL/GenBank/DDBJ whole genome shotgun (WGS) entry which is preliminary data.</text>
</comment>
<dbReference type="InterPro" id="IPR029058">
    <property type="entry name" value="AB_hydrolase_fold"/>
</dbReference>
<evidence type="ECO:0000256" key="1">
    <source>
        <dbReference type="SAM" id="MobiDB-lite"/>
    </source>
</evidence>
<organism evidence="2 3">
    <name type="scientific">Streptosporangium carneum</name>
    <dbReference type="NCBI Taxonomy" id="47481"/>
    <lineage>
        <taxon>Bacteria</taxon>
        <taxon>Bacillati</taxon>
        <taxon>Actinomycetota</taxon>
        <taxon>Actinomycetes</taxon>
        <taxon>Streptosporangiales</taxon>
        <taxon>Streptosporangiaceae</taxon>
        <taxon>Streptosporangium</taxon>
    </lineage>
</organism>
<evidence type="ECO:0008006" key="4">
    <source>
        <dbReference type="Google" id="ProtNLM"/>
    </source>
</evidence>
<accession>A0A9W6I473</accession>
<feature type="compositionally biased region" description="Basic and acidic residues" evidence="1">
    <location>
        <begin position="76"/>
        <end position="93"/>
    </location>
</feature>
<keyword evidence="3" id="KW-1185">Reference proteome</keyword>
<dbReference type="EMBL" id="BSEV01000011">
    <property type="protein sequence ID" value="GLK11373.1"/>
    <property type="molecule type" value="Genomic_DNA"/>
</dbReference>
<evidence type="ECO:0000313" key="2">
    <source>
        <dbReference type="EMBL" id="GLK11373.1"/>
    </source>
</evidence>
<sequence length="546" mass="56759">MNEEIGPEPPFRRHAHVNGPVNGPVDGPVDGPVNGPVNGPVDGSMSGETEFTPPPPRPGSVNGSPQEETGSARWSPRHDPQDGAGREKAERAARSLRAAARELVDVGVAIHEAAAHATAALTDGATLGALPRAPLAGCLAQRSLLRAVTNGKGLGYAPTGGRLGALAAKLGAMAGAESLAVRVLATSLRLRVAAVTLDHPELADDPMLSRLVEAAAADRDLEAVRALRALLRDRGAVRTLSGLAPVFGEVLALRALLDENPLNDAAAWLIATGKGYASADPIIGMSNRAVAVLDTGEGAARPVDLTAAEAARLGTQGSLLGFLRNISAVGTTGRALVQSVEGPDGVVRHVVQAPGMRTGRPDNDSPQDLLGAFSSAVLDSSPYSRALARAVEAYGPPPGAELALIGHSAGGAAIMNLAQDAEFCARYTVTHAVAVGSPVDFKRPADPRTWVASVTNQHDIIPTLDGQGAGNCFDLHPDWYVVDYFDSTHLFPLCHSIEHYIANIADDLPDARDRIDGRLTPYRGPVVRSQAYLLSDRAPRAEASAT</sequence>
<gene>
    <name evidence="2" type="ORF">GCM10017600_47800</name>
</gene>
<dbReference type="Gene3D" id="3.40.50.1820">
    <property type="entry name" value="alpha/beta hydrolase"/>
    <property type="match status" value="1"/>
</dbReference>
<evidence type="ECO:0000313" key="3">
    <source>
        <dbReference type="Proteomes" id="UP001143474"/>
    </source>
</evidence>
<proteinExistence type="predicted"/>
<feature type="region of interest" description="Disordered" evidence="1">
    <location>
        <begin position="1"/>
        <end position="93"/>
    </location>
</feature>
<protein>
    <recommendedName>
        <fullName evidence="4">Fungal lipase-like domain-containing protein</fullName>
    </recommendedName>
</protein>